<evidence type="ECO:0000256" key="1">
    <source>
        <dbReference type="ARBA" id="ARBA00022491"/>
    </source>
</evidence>
<keyword evidence="2" id="KW-0805">Transcription regulation</keyword>
<dbReference type="GO" id="GO:0003700">
    <property type="term" value="F:DNA-binding transcription factor activity"/>
    <property type="evidence" value="ECO:0007669"/>
    <property type="project" value="TreeGrafter"/>
</dbReference>
<dbReference type="InterPro" id="IPR000843">
    <property type="entry name" value="HTH_LacI"/>
</dbReference>
<dbReference type="AlphaFoldDB" id="A0A927U879"/>
<feature type="domain" description="HTH lacI-type" evidence="5">
    <location>
        <begin position="5"/>
        <end position="49"/>
    </location>
</feature>
<keyword evidence="3" id="KW-0238">DNA-binding</keyword>
<accession>A0A927U879</accession>
<dbReference type="PANTHER" id="PTHR30146:SF148">
    <property type="entry name" value="HTH-TYPE TRANSCRIPTIONAL REPRESSOR PURR-RELATED"/>
    <property type="match status" value="1"/>
</dbReference>
<dbReference type="InterPro" id="IPR046335">
    <property type="entry name" value="LacI/GalR-like_sensor"/>
</dbReference>
<dbReference type="CDD" id="cd01392">
    <property type="entry name" value="HTH_LacI"/>
    <property type="match status" value="1"/>
</dbReference>
<evidence type="ECO:0000256" key="2">
    <source>
        <dbReference type="ARBA" id="ARBA00023015"/>
    </source>
</evidence>
<dbReference type="Gene3D" id="3.40.50.2300">
    <property type="match status" value="2"/>
</dbReference>
<evidence type="ECO:0000256" key="4">
    <source>
        <dbReference type="ARBA" id="ARBA00023163"/>
    </source>
</evidence>
<organism evidence="6 7">
    <name type="scientific">Pseudobutyrivibrio ruminis</name>
    <dbReference type="NCBI Taxonomy" id="46206"/>
    <lineage>
        <taxon>Bacteria</taxon>
        <taxon>Bacillati</taxon>
        <taxon>Bacillota</taxon>
        <taxon>Clostridia</taxon>
        <taxon>Lachnospirales</taxon>
        <taxon>Lachnospiraceae</taxon>
        <taxon>Pseudobutyrivibrio</taxon>
    </lineage>
</organism>
<keyword evidence="1" id="KW-0678">Repressor</keyword>
<reference evidence="6" key="1">
    <citation type="submission" date="2019-04" db="EMBL/GenBank/DDBJ databases">
        <title>Evolution of Biomass-Degrading Anaerobic Consortia Revealed by Metagenomics.</title>
        <authorList>
            <person name="Peng X."/>
        </authorList>
    </citation>
    <scope>NUCLEOTIDE SEQUENCE</scope>
    <source>
        <strain evidence="6">SIG311</strain>
    </source>
</reference>
<comment type="caution">
    <text evidence="6">The sequence shown here is derived from an EMBL/GenBank/DDBJ whole genome shotgun (WGS) entry which is preliminary data.</text>
</comment>
<dbReference type="SUPFAM" id="SSF47413">
    <property type="entry name" value="lambda repressor-like DNA-binding domains"/>
    <property type="match status" value="1"/>
</dbReference>
<dbReference type="SMART" id="SM00354">
    <property type="entry name" value="HTH_LACI"/>
    <property type="match status" value="1"/>
</dbReference>
<dbReference type="InterPro" id="IPR028082">
    <property type="entry name" value="Peripla_BP_I"/>
</dbReference>
<dbReference type="GO" id="GO:0000976">
    <property type="term" value="F:transcription cis-regulatory region binding"/>
    <property type="evidence" value="ECO:0007669"/>
    <property type="project" value="TreeGrafter"/>
</dbReference>
<dbReference type="SUPFAM" id="SSF53822">
    <property type="entry name" value="Periplasmic binding protein-like I"/>
    <property type="match status" value="1"/>
</dbReference>
<dbReference type="PANTHER" id="PTHR30146">
    <property type="entry name" value="LACI-RELATED TRANSCRIPTIONAL REPRESSOR"/>
    <property type="match status" value="1"/>
</dbReference>
<gene>
    <name evidence="6" type="ORF">E7272_03520</name>
</gene>
<keyword evidence="4" id="KW-0804">Transcription</keyword>
<evidence type="ECO:0000313" key="7">
    <source>
        <dbReference type="Proteomes" id="UP000766246"/>
    </source>
</evidence>
<dbReference type="InterPro" id="IPR010982">
    <property type="entry name" value="Lambda_DNA-bd_dom_sf"/>
</dbReference>
<dbReference type="PROSITE" id="PS50932">
    <property type="entry name" value="HTH_LACI_2"/>
    <property type="match status" value="1"/>
</dbReference>
<dbReference type="EMBL" id="SVER01000007">
    <property type="protein sequence ID" value="MBE5918892.1"/>
    <property type="molecule type" value="Genomic_DNA"/>
</dbReference>
<evidence type="ECO:0000259" key="5">
    <source>
        <dbReference type="PROSITE" id="PS50932"/>
    </source>
</evidence>
<evidence type="ECO:0000256" key="3">
    <source>
        <dbReference type="ARBA" id="ARBA00023125"/>
    </source>
</evidence>
<dbReference type="Pfam" id="PF00356">
    <property type="entry name" value="LacI"/>
    <property type="match status" value="1"/>
</dbReference>
<evidence type="ECO:0000313" key="6">
    <source>
        <dbReference type="EMBL" id="MBE5918892.1"/>
    </source>
</evidence>
<dbReference type="Proteomes" id="UP000766246">
    <property type="component" value="Unassembled WGS sequence"/>
</dbReference>
<dbReference type="Gene3D" id="1.10.260.40">
    <property type="entry name" value="lambda repressor-like DNA-binding domains"/>
    <property type="match status" value="1"/>
</dbReference>
<name>A0A927U879_9FIRM</name>
<sequence>MANKVTIQDIADALGVSRNTVSKAINNTGILADSTREKVLAKAVEMGYKQFSYANSVSDILGANNVNKPVISGEIALFTGNFLGNSHFASTMLDKFQNEITHLGYSMTMHRVTPDNIGNGTFPASFDKSRTQGIICVEMFNQGYCELLCDLGIPVLFADAPVGSYTKQLPADILLMDNSTGIFTLISEMAKRGVKKIGFVGQPDHCRSFFERYMAFRNAMFLNNLPIMEKFCLTNVHPHGGEYISYLSDAIEALDEIPELFICANDFIALDFITCLRKFRINCPDDVMLCGFDDSAESKVMTPSLTTCHIHSQIMGGTAANLLISRIEQPDLNYRTVYTETNLIYRASTRD</sequence>
<dbReference type="Pfam" id="PF13377">
    <property type="entry name" value="Peripla_BP_3"/>
    <property type="match status" value="1"/>
</dbReference>
<protein>
    <submittedName>
        <fullName evidence="6">LacI family transcriptional regulator</fullName>
    </submittedName>
</protein>
<proteinExistence type="predicted"/>